<accession>A0A9W8LEL3</accession>
<dbReference type="InterPro" id="IPR052210">
    <property type="entry name" value="LysM1-like"/>
</dbReference>
<dbReference type="GO" id="GO:0008061">
    <property type="term" value="F:chitin binding"/>
    <property type="evidence" value="ECO:0007669"/>
    <property type="project" value="UniProtKB-KW"/>
</dbReference>
<keyword evidence="1" id="KW-0147">Chitin-binding</keyword>
<evidence type="ECO:0000256" key="2">
    <source>
        <dbReference type="ARBA" id="ARBA00023026"/>
    </source>
</evidence>
<reference evidence="5" key="1">
    <citation type="submission" date="2022-07" db="EMBL/GenBank/DDBJ databases">
        <title>Phylogenomic reconstructions and comparative analyses of Kickxellomycotina fungi.</title>
        <authorList>
            <person name="Reynolds N.K."/>
            <person name="Stajich J.E."/>
            <person name="Barry K."/>
            <person name="Grigoriev I.V."/>
            <person name="Crous P."/>
            <person name="Smith M.E."/>
        </authorList>
    </citation>
    <scope>NUCLEOTIDE SEQUENCE</scope>
    <source>
        <strain evidence="5">BCRC 34297</strain>
    </source>
</reference>
<dbReference type="Pfam" id="PF01476">
    <property type="entry name" value="LysM"/>
    <property type="match status" value="2"/>
</dbReference>
<evidence type="ECO:0000313" key="5">
    <source>
        <dbReference type="EMBL" id="KAJ2757451.1"/>
    </source>
</evidence>
<evidence type="ECO:0000256" key="1">
    <source>
        <dbReference type="ARBA" id="ARBA00022669"/>
    </source>
</evidence>
<evidence type="ECO:0000313" key="6">
    <source>
        <dbReference type="Proteomes" id="UP001140011"/>
    </source>
</evidence>
<keyword evidence="6" id="KW-1185">Reference proteome</keyword>
<dbReference type="EMBL" id="JANBUH010000001">
    <property type="protein sequence ID" value="KAJ2757451.1"/>
    <property type="molecule type" value="Genomic_DNA"/>
</dbReference>
<dbReference type="SMART" id="SM00257">
    <property type="entry name" value="LysM"/>
    <property type="match status" value="2"/>
</dbReference>
<name>A0A9W8LEL3_9FUNG</name>
<dbReference type="PANTHER" id="PTHR34997">
    <property type="entry name" value="AM15"/>
    <property type="match status" value="1"/>
</dbReference>
<dbReference type="InterPro" id="IPR018392">
    <property type="entry name" value="LysM"/>
</dbReference>
<dbReference type="OrthoDB" id="2281372at2759"/>
<evidence type="ECO:0000256" key="3">
    <source>
        <dbReference type="SAM" id="SignalP"/>
    </source>
</evidence>
<dbReference type="Proteomes" id="UP001140011">
    <property type="component" value="Unassembled WGS sequence"/>
</dbReference>
<dbReference type="PROSITE" id="PS51782">
    <property type="entry name" value="LYSM"/>
    <property type="match status" value="2"/>
</dbReference>
<sequence length="175" mass="18844">MFGYLKYLGALAATLSLLATPTAAVYSNYKVTPPSIPCILYEVRPGDYCYKIAVTNGISYKQFLAQNPGIDCTRLYIGQSVCLIPLNLPGGWGKVLNTDVTDNIRADDNNSDDNKAKNLNNAAPCKAYAVQEGDVCSQIAEENALSVDKLVEINESSPLWNGCNSLLIGQTICVA</sequence>
<dbReference type="AlphaFoldDB" id="A0A9W8LEL3"/>
<gene>
    <name evidence="5" type="ORF">GGI19_000052</name>
</gene>
<organism evidence="5 6">
    <name type="scientific">Coemansia pectinata</name>
    <dbReference type="NCBI Taxonomy" id="1052879"/>
    <lineage>
        <taxon>Eukaryota</taxon>
        <taxon>Fungi</taxon>
        <taxon>Fungi incertae sedis</taxon>
        <taxon>Zoopagomycota</taxon>
        <taxon>Kickxellomycotina</taxon>
        <taxon>Kickxellomycetes</taxon>
        <taxon>Kickxellales</taxon>
        <taxon>Kickxellaceae</taxon>
        <taxon>Coemansia</taxon>
    </lineage>
</organism>
<proteinExistence type="predicted"/>
<protein>
    <recommendedName>
        <fullName evidence="4">LysM domain-containing protein</fullName>
    </recommendedName>
</protein>
<dbReference type="PANTHER" id="PTHR34997:SF1">
    <property type="entry name" value="PEPTIDOGLYCAN-BINDING LYSIN DOMAIN"/>
    <property type="match status" value="1"/>
</dbReference>
<dbReference type="CDD" id="cd00118">
    <property type="entry name" value="LysM"/>
    <property type="match status" value="2"/>
</dbReference>
<evidence type="ECO:0000259" key="4">
    <source>
        <dbReference type="PROSITE" id="PS51782"/>
    </source>
</evidence>
<keyword evidence="2" id="KW-0843">Virulence</keyword>
<feature type="signal peptide" evidence="3">
    <location>
        <begin position="1"/>
        <end position="24"/>
    </location>
</feature>
<feature type="domain" description="LysM" evidence="4">
    <location>
        <begin position="126"/>
        <end position="174"/>
    </location>
</feature>
<dbReference type="InterPro" id="IPR036779">
    <property type="entry name" value="LysM_dom_sf"/>
</dbReference>
<dbReference type="SUPFAM" id="SSF54106">
    <property type="entry name" value="LysM domain"/>
    <property type="match status" value="2"/>
</dbReference>
<keyword evidence="3" id="KW-0732">Signal</keyword>
<comment type="caution">
    <text evidence="5">The sequence shown here is derived from an EMBL/GenBank/DDBJ whole genome shotgun (WGS) entry which is preliminary data.</text>
</comment>
<feature type="chain" id="PRO_5040928377" description="LysM domain-containing protein" evidence="3">
    <location>
        <begin position="25"/>
        <end position="175"/>
    </location>
</feature>
<feature type="domain" description="LysM" evidence="4">
    <location>
        <begin position="39"/>
        <end position="83"/>
    </location>
</feature>
<dbReference type="Gene3D" id="3.10.350.10">
    <property type="entry name" value="LysM domain"/>
    <property type="match status" value="2"/>
</dbReference>